<dbReference type="AlphaFoldDB" id="A0A518DRQ9"/>
<evidence type="ECO:0008006" key="3">
    <source>
        <dbReference type="Google" id="ProtNLM"/>
    </source>
</evidence>
<gene>
    <name evidence="1" type="ORF">Pla8534_23100</name>
</gene>
<sequence>MQFIIRAAAKRLSQHLRDPSGEDDYRQELSLHILQKWKRFDRRRGFEGAYLKRLLANKECDILRAAFAERRGLIRTVEWPRDPDGSLVEIRDPHCQCSSDWFEVDDAIDGLIDPERSICRLHVEGQAVPDIARLLQMSRGSVYRSLDFLAEYFEDKGLAEYLQNPGA</sequence>
<dbReference type="EMBL" id="CP036433">
    <property type="protein sequence ID" value="QDU94519.1"/>
    <property type="molecule type" value="Genomic_DNA"/>
</dbReference>
<accession>A0A518DRQ9</accession>
<dbReference type="Proteomes" id="UP000317648">
    <property type="component" value="Chromosome"/>
</dbReference>
<name>A0A518DRQ9_9BACT</name>
<reference evidence="1 2" key="1">
    <citation type="submission" date="2019-02" db="EMBL/GenBank/DDBJ databases">
        <title>Deep-cultivation of Planctomycetes and their phenomic and genomic characterization uncovers novel biology.</title>
        <authorList>
            <person name="Wiegand S."/>
            <person name="Jogler M."/>
            <person name="Boedeker C."/>
            <person name="Pinto D."/>
            <person name="Vollmers J."/>
            <person name="Rivas-Marin E."/>
            <person name="Kohn T."/>
            <person name="Peeters S.H."/>
            <person name="Heuer A."/>
            <person name="Rast P."/>
            <person name="Oberbeckmann S."/>
            <person name="Bunk B."/>
            <person name="Jeske O."/>
            <person name="Meyerdierks A."/>
            <person name="Storesund J.E."/>
            <person name="Kallscheuer N."/>
            <person name="Luecker S."/>
            <person name="Lage O.M."/>
            <person name="Pohl T."/>
            <person name="Merkel B.J."/>
            <person name="Hornburger P."/>
            <person name="Mueller R.-W."/>
            <person name="Bruemmer F."/>
            <person name="Labrenz M."/>
            <person name="Spormann A.M."/>
            <person name="Op den Camp H."/>
            <person name="Overmann J."/>
            <person name="Amann R."/>
            <person name="Jetten M.S.M."/>
            <person name="Mascher T."/>
            <person name="Medema M.H."/>
            <person name="Devos D.P."/>
            <person name="Kaster A.-K."/>
            <person name="Ovreas L."/>
            <person name="Rohde M."/>
            <person name="Galperin M.Y."/>
            <person name="Jogler C."/>
        </authorList>
    </citation>
    <scope>NUCLEOTIDE SEQUENCE [LARGE SCALE GENOMIC DNA]</scope>
    <source>
        <strain evidence="1 2">Pla85_3_4</strain>
    </source>
</reference>
<proteinExistence type="predicted"/>
<protein>
    <recommendedName>
        <fullName evidence="3">RNA polymerase sigma factor</fullName>
    </recommendedName>
</protein>
<dbReference type="KEGG" id="lcre:Pla8534_23100"/>
<evidence type="ECO:0000313" key="2">
    <source>
        <dbReference type="Proteomes" id="UP000317648"/>
    </source>
</evidence>
<organism evidence="1 2">
    <name type="scientific">Lignipirellula cremea</name>
    <dbReference type="NCBI Taxonomy" id="2528010"/>
    <lineage>
        <taxon>Bacteria</taxon>
        <taxon>Pseudomonadati</taxon>
        <taxon>Planctomycetota</taxon>
        <taxon>Planctomycetia</taxon>
        <taxon>Pirellulales</taxon>
        <taxon>Pirellulaceae</taxon>
        <taxon>Lignipirellula</taxon>
    </lineage>
</organism>
<evidence type="ECO:0000313" key="1">
    <source>
        <dbReference type="EMBL" id="QDU94519.1"/>
    </source>
</evidence>
<keyword evidence="2" id="KW-1185">Reference proteome</keyword>